<evidence type="ECO:0000256" key="2">
    <source>
        <dbReference type="SAM" id="MobiDB-lite"/>
    </source>
</evidence>
<name>A0A6A6DIU1_9PEZI</name>
<reference evidence="3" key="1">
    <citation type="journal article" date="2020" name="Stud. Mycol.">
        <title>101 Dothideomycetes genomes: a test case for predicting lifestyles and emergence of pathogens.</title>
        <authorList>
            <person name="Haridas S."/>
            <person name="Albert R."/>
            <person name="Binder M."/>
            <person name="Bloem J."/>
            <person name="Labutti K."/>
            <person name="Salamov A."/>
            <person name="Andreopoulos B."/>
            <person name="Baker S."/>
            <person name="Barry K."/>
            <person name="Bills G."/>
            <person name="Bluhm B."/>
            <person name="Cannon C."/>
            <person name="Castanera R."/>
            <person name="Culley D."/>
            <person name="Daum C."/>
            <person name="Ezra D."/>
            <person name="Gonzalez J."/>
            <person name="Henrissat B."/>
            <person name="Kuo A."/>
            <person name="Liang C."/>
            <person name="Lipzen A."/>
            <person name="Lutzoni F."/>
            <person name="Magnuson J."/>
            <person name="Mondo S."/>
            <person name="Nolan M."/>
            <person name="Ohm R."/>
            <person name="Pangilinan J."/>
            <person name="Park H.-J."/>
            <person name="Ramirez L."/>
            <person name="Alfaro M."/>
            <person name="Sun H."/>
            <person name="Tritt A."/>
            <person name="Yoshinaga Y."/>
            <person name="Zwiers L.-H."/>
            <person name="Turgeon B."/>
            <person name="Goodwin S."/>
            <person name="Spatafora J."/>
            <person name="Crous P."/>
            <person name="Grigoriev I."/>
        </authorList>
    </citation>
    <scope>NUCLEOTIDE SEQUENCE</scope>
    <source>
        <strain evidence="3">CBS 207.26</strain>
    </source>
</reference>
<evidence type="ECO:0000256" key="1">
    <source>
        <dbReference type="SAM" id="Coils"/>
    </source>
</evidence>
<dbReference type="OrthoDB" id="5365701at2759"/>
<evidence type="ECO:0000313" key="4">
    <source>
        <dbReference type="Proteomes" id="UP000800200"/>
    </source>
</evidence>
<dbReference type="AlphaFoldDB" id="A0A6A6DIU1"/>
<keyword evidence="4" id="KW-1185">Reference proteome</keyword>
<gene>
    <name evidence="3" type="ORF">K469DRAFT_717574</name>
</gene>
<organism evidence="3 4">
    <name type="scientific">Zopfia rhizophila CBS 207.26</name>
    <dbReference type="NCBI Taxonomy" id="1314779"/>
    <lineage>
        <taxon>Eukaryota</taxon>
        <taxon>Fungi</taxon>
        <taxon>Dikarya</taxon>
        <taxon>Ascomycota</taxon>
        <taxon>Pezizomycotina</taxon>
        <taxon>Dothideomycetes</taxon>
        <taxon>Dothideomycetes incertae sedis</taxon>
        <taxon>Zopfiaceae</taxon>
        <taxon>Zopfia</taxon>
    </lineage>
</organism>
<sequence>MDPLTITSAVISISARCIQSARALYDLRGKYKDASMTITAIYSESTVISTSLAHIQGLISKNPDALRSTLQERPELEATFDQALTGCVLVYSVLDDEVRRLYTGIGKEGVAGMVGRVKFLWKEEAMRDVLVQIRGQQTALGLLIQALQMSSINDIRTLLQNNTSILQGVAQRTSKFRQANLRVKAPGSIFEFAKDDDVASIYSADSRATSTNFIFDDLVVNSQAYRRALSQSRSSVNLAPLQEQSEISSDADTVVEGSPAAEAQKWKIPLGIRLKLSPGEINTLCKRLDDAVKAYSDSDAPARFEELTKEHLILKEKYIKLKRYYFEMQEKKDNEVRDREMLAAEYTRVVAEKAEVEQTKSFLEEQNVKLTEFFRENENKKKLLIDSHDKVLQIKDDKIVQLEESYAKEKETSTKQRETISSKSSQITALEDAFNVLEVEHKECAAKIKECEEQIDVVVAERNAKEDEIQRYKGFDSIIEQLRLLSPAPPTSPGGSSINRPASAEYRPSS</sequence>
<feature type="coiled-coil region" evidence="1">
    <location>
        <begin position="434"/>
        <end position="468"/>
    </location>
</feature>
<accession>A0A6A6DIU1</accession>
<evidence type="ECO:0008006" key="5">
    <source>
        <dbReference type="Google" id="ProtNLM"/>
    </source>
</evidence>
<proteinExistence type="predicted"/>
<protein>
    <recommendedName>
        <fullName evidence="5">Fungal N-terminal domain-containing protein</fullName>
    </recommendedName>
</protein>
<dbReference type="Proteomes" id="UP000800200">
    <property type="component" value="Unassembled WGS sequence"/>
</dbReference>
<keyword evidence="1" id="KW-0175">Coiled coil</keyword>
<evidence type="ECO:0000313" key="3">
    <source>
        <dbReference type="EMBL" id="KAF2179065.1"/>
    </source>
</evidence>
<dbReference type="EMBL" id="ML994670">
    <property type="protein sequence ID" value="KAF2179065.1"/>
    <property type="molecule type" value="Genomic_DNA"/>
</dbReference>
<feature type="region of interest" description="Disordered" evidence="2">
    <location>
        <begin position="484"/>
        <end position="510"/>
    </location>
</feature>